<sequence length="75" mass="8533">MVCQCPPQTWSSVQLSLIRGFIHLPDGKLDHSLPISRLMYLINTPVCVVIEPSTCAIMQKISREPQQLSTFQMYI</sequence>
<dbReference type="Proteomes" id="UP000694892">
    <property type="component" value="Chromosome 3S"/>
</dbReference>
<name>A0A974DAZ8_XENLA</name>
<evidence type="ECO:0000313" key="1">
    <source>
        <dbReference type="EMBL" id="OCT87570.1"/>
    </source>
</evidence>
<dbReference type="EMBL" id="CM004471">
    <property type="protein sequence ID" value="OCT87570.1"/>
    <property type="molecule type" value="Genomic_DNA"/>
</dbReference>
<evidence type="ECO:0000313" key="2">
    <source>
        <dbReference type="Proteomes" id="UP000694892"/>
    </source>
</evidence>
<accession>A0A974DAZ8</accession>
<protein>
    <submittedName>
        <fullName evidence="1">Uncharacterized protein</fullName>
    </submittedName>
</protein>
<organism evidence="1 2">
    <name type="scientific">Xenopus laevis</name>
    <name type="common">African clawed frog</name>
    <dbReference type="NCBI Taxonomy" id="8355"/>
    <lineage>
        <taxon>Eukaryota</taxon>
        <taxon>Metazoa</taxon>
        <taxon>Chordata</taxon>
        <taxon>Craniata</taxon>
        <taxon>Vertebrata</taxon>
        <taxon>Euteleostomi</taxon>
        <taxon>Amphibia</taxon>
        <taxon>Batrachia</taxon>
        <taxon>Anura</taxon>
        <taxon>Pipoidea</taxon>
        <taxon>Pipidae</taxon>
        <taxon>Xenopodinae</taxon>
        <taxon>Xenopus</taxon>
        <taxon>Xenopus</taxon>
    </lineage>
</organism>
<gene>
    <name evidence="1" type="ORF">XELAEV_18021267mg</name>
</gene>
<dbReference type="AlphaFoldDB" id="A0A974DAZ8"/>
<proteinExistence type="predicted"/>
<reference evidence="2" key="1">
    <citation type="journal article" date="2016" name="Nature">
        <title>Genome evolution in the allotetraploid frog Xenopus laevis.</title>
        <authorList>
            <person name="Session A.M."/>
            <person name="Uno Y."/>
            <person name="Kwon T."/>
            <person name="Chapman J.A."/>
            <person name="Toyoda A."/>
            <person name="Takahashi S."/>
            <person name="Fukui A."/>
            <person name="Hikosaka A."/>
            <person name="Suzuki A."/>
            <person name="Kondo M."/>
            <person name="van Heeringen S.J."/>
            <person name="Quigley I."/>
            <person name="Heinz S."/>
            <person name="Ogino H."/>
            <person name="Ochi H."/>
            <person name="Hellsten U."/>
            <person name="Lyons J.B."/>
            <person name="Simakov O."/>
            <person name="Putnam N."/>
            <person name="Stites J."/>
            <person name="Kuroki Y."/>
            <person name="Tanaka T."/>
            <person name="Michiue T."/>
            <person name="Watanabe M."/>
            <person name="Bogdanovic O."/>
            <person name="Lister R."/>
            <person name="Georgiou G."/>
            <person name="Paranjpe S.S."/>
            <person name="van Kruijsbergen I."/>
            <person name="Shu S."/>
            <person name="Carlson J."/>
            <person name="Kinoshita T."/>
            <person name="Ohta Y."/>
            <person name="Mawaribuchi S."/>
            <person name="Jenkins J."/>
            <person name="Grimwood J."/>
            <person name="Schmutz J."/>
            <person name="Mitros T."/>
            <person name="Mozaffari S.V."/>
            <person name="Suzuki Y."/>
            <person name="Haramoto Y."/>
            <person name="Yamamoto T.S."/>
            <person name="Takagi C."/>
            <person name="Heald R."/>
            <person name="Miller K."/>
            <person name="Haudenschild C."/>
            <person name="Kitzman J."/>
            <person name="Nakayama T."/>
            <person name="Izutsu Y."/>
            <person name="Robert J."/>
            <person name="Fortriede J."/>
            <person name="Burns K."/>
            <person name="Lotay V."/>
            <person name="Karimi K."/>
            <person name="Yasuoka Y."/>
            <person name="Dichmann D.S."/>
            <person name="Flajnik M.F."/>
            <person name="Houston D.W."/>
            <person name="Shendure J."/>
            <person name="DuPasquier L."/>
            <person name="Vize P.D."/>
            <person name="Zorn A.M."/>
            <person name="Ito M."/>
            <person name="Marcotte E.M."/>
            <person name="Wallingford J.B."/>
            <person name="Ito Y."/>
            <person name="Asashima M."/>
            <person name="Ueno N."/>
            <person name="Matsuda Y."/>
            <person name="Veenstra G.J."/>
            <person name="Fujiyama A."/>
            <person name="Harland R.M."/>
            <person name="Taira M."/>
            <person name="Rokhsar D.S."/>
        </authorList>
    </citation>
    <scope>NUCLEOTIDE SEQUENCE [LARGE SCALE GENOMIC DNA]</scope>
    <source>
        <strain evidence="2">J</strain>
    </source>
</reference>